<dbReference type="Proteomes" id="UP000064967">
    <property type="component" value="Chromosome"/>
</dbReference>
<name>A0A0K1PSP3_9BACT</name>
<evidence type="ECO:0000313" key="2">
    <source>
        <dbReference type="EMBL" id="AKU96560.1"/>
    </source>
</evidence>
<keyword evidence="1" id="KW-0732">Signal</keyword>
<protein>
    <submittedName>
        <fullName evidence="2">Uncharacterized protein</fullName>
    </submittedName>
</protein>
<reference evidence="2 3" key="1">
    <citation type="submission" date="2015-08" db="EMBL/GenBank/DDBJ databases">
        <authorList>
            <person name="Babu N.S."/>
            <person name="Beckwith C.J."/>
            <person name="Beseler K.G."/>
            <person name="Brison A."/>
            <person name="Carone J.V."/>
            <person name="Caskin T.P."/>
            <person name="Diamond M."/>
            <person name="Durham M.E."/>
            <person name="Foxe J.M."/>
            <person name="Go M."/>
            <person name="Henderson B.A."/>
            <person name="Jones I.B."/>
            <person name="McGettigan J.A."/>
            <person name="Micheletti S.J."/>
            <person name="Nasrallah M.E."/>
            <person name="Ortiz D."/>
            <person name="Piller C.R."/>
            <person name="Privatt S.R."/>
            <person name="Schneider S.L."/>
            <person name="Sharp S."/>
            <person name="Smith T.C."/>
            <person name="Stanton J.D."/>
            <person name="Ullery H.E."/>
            <person name="Wilson R.J."/>
            <person name="Serrano M.G."/>
            <person name="Buck G."/>
            <person name="Lee V."/>
            <person name="Wang Y."/>
            <person name="Carvalho R."/>
            <person name="Voegtly L."/>
            <person name="Shi R."/>
            <person name="Duckworth R."/>
            <person name="Johnson A."/>
            <person name="Loviza R."/>
            <person name="Walstead R."/>
            <person name="Shah Z."/>
            <person name="Kiflezghi M."/>
            <person name="Wade K."/>
            <person name="Ball S.L."/>
            <person name="Bradley K.W."/>
            <person name="Asai D.J."/>
            <person name="Bowman C.A."/>
            <person name="Russell D.A."/>
            <person name="Pope W.H."/>
            <person name="Jacobs-Sera D."/>
            <person name="Hendrix R.W."/>
            <person name="Hatfull G.F."/>
        </authorList>
    </citation>
    <scope>NUCLEOTIDE SEQUENCE [LARGE SCALE GENOMIC DNA]</scope>
    <source>
        <strain evidence="2 3">DSM 27648</strain>
    </source>
</reference>
<sequence length="245" mass="27148">MRLRAVVLSFVFSIHAGHAGHAIAADPTEAESEARFAEAERLRRVAEAIATRARAKKPTEDWSTRKRAAVLAADRAYVRVLGSRPLMPETPQPSGVIGLIRDPTKPEQTPLELLVPLPRAIAALSRIASMWSELEVSERIVLVPVQWSGQTIASFRMGNRVVCMVSNDVAYECKERAIQAARACYDLAVRAASFDSFAENCELILGRYRELRPISEIRPIPFWGLPFEDPEAIGSSWARESPVSK</sequence>
<dbReference type="EMBL" id="CP012333">
    <property type="protein sequence ID" value="AKU96560.1"/>
    <property type="molecule type" value="Genomic_DNA"/>
</dbReference>
<organism evidence="2 3">
    <name type="scientific">Labilithrix luteola</name>
    <dbReference type="NCBI Taxonomy" id="1391654"/>
    <lineage>
        <taxon>Bacteria</taxon>
        <taxon>Pseudomonadati</taxon>
        <taxon>Myxococcota</taxon>
        <taxon>Polyangia</taxon>
        <taxon>Polyangiales</taxon>
        <taxon>Labilitrichaceae</taxon>
        <taxon>Labilithrix</taxon>
    </lineage>
</organism>
<evidence type="ECO:0000313" key="3">
    <source>
        <dbReference type="Proteomes" id="UP000064967"/>
    </source>
</evidence>
<gene>
    <name evidence="2" type="ORF">AKJ09_03224</name>
</gene>
<feature type="chain" id="PRO_5005466518" evidence="1">
    <location>
        <begin position="25"/>
        <end position="245"/>
    </location>
</feature>
<evidence type="ECO:0000256" key="1">
    <source>
        <dbReference type="SAM" id="SignalP"/>
    </source>
</evidence>
<keyword evidence="3" id="KW-1185">Reference proteome</keyword>
<dbReference type="KEGG" id="llu:AKJ09_03224"/>
<accession>A0A0K1PSP3</accession>
<proteinExistence type="predicted"/>
<dbReference type="AlphaFoldDB" id="A0A0K1PSP3"/>
<feature type="signal peptide" evidence="1">
    <location>
        <begin position="1"/>
        <end position="24"/>
    </location>
</feature>
<dbReference type="RefSeq" id="WP_146647827.1">
    <property type="nucleotide sequence ID" value="NZ_CP012333.1"/>
</dbReference>